<dbReference type="STRING" id="93759.A0A1R3J716"/>
<comment type="caution">
    <text evidence="1">The sequence shown here is derived from an EMBL/GenBank/DDBJ whole genome shotgun (WGS) entry which is preliminary data.</text>
</comment>
<dbReference type="PANTHER" id="PTHR47481">
    <property type="match status" value="1"/>
</dbReference>
<dbReference type="Proteomes" id="UP000187203">
    <property type="component" value="Unassembled WGS sequence"/>
</dbReference>
<evidence type="ECO:0000313" key="2">
    <source>
        <dbReference type="Proteomes" id="UP000187203"/>
    </source>
</evidence>
<reference evidence="2" key="1">
    <citation type="submission" date="2013-09" db="EMBL/GenBank/DDBJ databases">
        <title>Corchorus olitorius genome sequencing.</title>
        <authorList>
            <person name="Alam M."/>
            <person name="Haque M.S."/>
            <person name="Islam M.S."/>
            <person name="Emdad E.M."/>
            <person name="Islam M.M."/>
            <person name="Ahmed B."/>
            <person name="Halim A."/>
            <person name="Hossen Q.M.M."/>
            <person name="Hossain M.Z."/>
            <person name="Ahmed R."/>
            <person name="Khan M.M."/>
            <person name="Islam R."/>
            <person name="Rashid M.M."/>
            <person name="Khan S.A."/>
            <person name="Rahman M.S."/>
            <person name="Alam M."/>
            <person name="Yahiya A.S."/>
            <person name="Khan M.S."/>
            <person name="Azam M.S."/>
            <person name="Haque T."/>
            <person name="Lashkar M.Z.H."/>
            <person name="Akhand A.I."/>
            <person name="Morshed G."/>
            <person name="Roy S."/>
            <person name="Uddin K.S."/>
            <person name="Rabeya T."/>
            <person name="Hossain A.S."/>
            <person name="Chowdhury A."/>
            <person name="Snigdha A.R."/>
            <person name="Mortoza M.S."/>
            <person name="Matin S.A."/>
            <person name="Hoque S.M.E."/>
            <person name="Islam M.K."/>
            <person name="Roy D.K."/>
            <person name="Haider R."/>
            <person name="Moosa M.M."/>
            <person name="Elias S.M."/>
            <person name="Hasan A.M."/>
            <person name="Jahan S."/>
            <person name="Shafiuddin M."/>
            <person name="Mahmood N."/>
            <person name="Shommy N.S."/>
        </authorList>
    </citation>
    <scope>NUCLEOTIDE SEQUENCE [LARGE SCALE GENOMIC DNA]</scope>
    <source>
        <strain evidence="2">cv. O-4</strain>
    </source>
</reference>
<organism evidence="1 2">
    <name type="scientific">Corchorus olitorius</name>
    <dbReference type="NCBI Taxonomy" id="93759"/>
    <lineage>
        <taxon>Eukaryota</taxon>
        <taxon>Viridiplantae</taxon>
        <taxon>Streptophyta</taxon>
        <taxon>Embryophyta</taxon>
        <taxon>Tracheophyta</taxon>
        <taxon>Spermatophyta</taxon>
        <taxon>Magnoliopsida</taxon>
        <taxon>eudicotyledons</taxon>
        <taxon>Gunneridae</taxon>
        <taxon>Pentapetalae</taxon>
        <taxon>rosids</taxon>
        <taxon>malvids</taxon>
        <taxon>Malvales</taxon>
        <taxon>Malvaceae</taxon>
        <taxon>Grewioideae</taxon>
        <taxon>Apeibeae</taxon>
        <taxon>Corchorus</taxon>
    </lineage>
</organism>
<keyword evidence="2" id="KW-1185">Reference proteome</keyword>
<name>A0A1R3J716_9ROSI</name>
<gene>
    <name evidence="1" type="ORF">COLO4_18983</name>
</gene>
<evidence type="ECO:0000313" key="1">
    <source>
        <dbReference type="EMBL" id="OMO90655.1"/>
    </source>
</evidence>
<protein>
    <submittedName>
        <fullName evidence="1">Uncharacterized protein</fullName>
    </submittedName>
</protein>
<dbReference type="OrthoDB" id="1912561at2759"/>
<dbReference type="AlphaFoldDB" id="A0A1R3J716"/>
<dbReference type="Pfam" id="PF14223">
    <property type="entry name" value="Retrotran_gag_2"/>
    <property type="match status" value="1"/>
</dbReference>
<dbReference type="PANTHER" id="PTHR47481:SF22">
    <property type="entry name" value="RETROTRANSPOSON GAG DOMAIN-CONTAINING PROTEIN"/>
    <property type="match status" value="1"/>
</dbReference>
<sequence>MSLKEQLSSTRRDQLAVGAYIKKMKQLADDIRLAGSTLEDDDLVLHILKGVGTEFKDVVAAIRCRETPMTVDELHSTFTAHEIHLKNEAAALSMEGQIQFPIQWQSDLYQSATITGLQQ</sequence>
<proteinExistence type="predicted"/>
<accession>A0A1R3J716</accession>
<dbReference type="EMBL" id="AWUE01016535">
    <property type="protein sequence ID" value="OMO90655.1"/>
    <property type="molecule type" value="Genomic_DNA"/>
</dbReference>